<name>A0A450T843_9GAMM</name>
<reference evidence="1" key="1">
    <citation type="submission" date="2019-02" db="EMBL/GenBank/DDBJ databases">
        <authorList>
            <person name="Gruber-Vodicka R. H."/>
            <person name="Seah K. B. B."/>
        </authorList>
    </citation>
    <scope>NUCLEOTIDE SEQUENCE</scope>
    <source>
        <strain evidence="1">BECK_BZ15</strain>
    </source>
</reference>
<organism evidence="1">
    <name type="scientific">Candidatus Kentrum sp. FW</name>
    <dbReference type="NCBI Taxonomy" id="2126338"/>
    <lineage>
        <taxon>Bacteria</taxon>
        <taxon>Pseudomonadati</taxon>
        <taxon>Pseudomonadota</taxon>
        <taxon>Gammaproteobacteria</taxon>
        <taxon>Candidatus Kentrum</taxon>
    </lineage>
</organism>
<sequence>MKVPVPFSRPFGPVFLLFLLGFCVPASLDAMEYTATFEAGLDGWTASKGTSLFNWTRRGGSTHSGHTGPASAREGDYYLYLEASRNTPATRYLAHPCHPPRRSVFNSTESTEVITSLRMPDDRIG</sequence>
<gene>
    <name evidence="1" type="ORF">BECKFW1821A_GA0114235_11383</name>
</gene>
<dbReference type="SUPFAM" id="SSF49899">
    <property type="entry name" value="Concanavalin A-like lectins/glucanases"/>
    <property type="match status" value="1"/>
</dbReference>
<dbReference type="InterPro" id="IPR013320">
    <property type="entry name" value="ConA-like_dom_sf"/>
</dbReference>
<dbReference type="EMBL" id="CAADEW010000138">
    <property type="protein sequence ID" value="VFJ62919.1"/>
    <property type="molecule type" value="Genomic_DNA"/>
</dbReference>
<accession>A0A450T843</accession>
<dbReference type="Gene3D" id="2.60.120.200">
    <property type="match status" value="1"/>
</dbReference>
<evidence type="ECO:0000313" key="1">
    <source>
        <dbReference type="EMBL" id="VFJ62919.1"/>
    </source>
</evidence>
<proteinExistence type="predicted"/>
<dbReference type="AlphaFoldDB" id="A0A450T843"/>
<protein>
    <submittedName>
        <fullName evidence="1">MAM domain-containing protein, meprin/A5/mu</fullName>
    </submittedName>
</protein>